<reference evidence="3" key="1">
    <citation type="submission" date="2018-12" db="EMBL/GenBank/DDBJ databases">
        <title>Genome sequencing of Streptococcus sp. KCOM 2412 (= ChDC F135).</title>
        <authorList>
            <person name="Kook J.-K."/>
            <person name="Park S.-N."/>
            <person name="Lim Y.K."/>
        </authorList>
    </citation>
    <scope>NUCLEOTIDE SEQUENCE [LARGE SCALE GENOMIC DNA]</scope>
    <source>
        <strain evidence="3">KCOM 2412</strain>
    </source>
</reference>
<dbReference type="KEGG" id="spei:EHW89_05995"/>
<protein>
    <submittedName>
        <fullName evidence="2">Uncharacterized protein</fullName>
    </submittedName>
</protein>
<keyword evidence="1" id="KW-0175">Coiled coil</keyword>
<evidence type="ECO:0000313" key="2">
    <source>
        <dbReference type="EMBL" id="AZQ42034.1"/>
    </source>
</evidence>
<keyword evidence="3" id="KW-1185">Reference proteome</keyword>
<proteinExistence type="predicted"/>
<evidence type="ECO:0000313" key="3">
    <source>
        <dbReference type="Proteomes" id="UP000272924"/>
    </source>
</evidence>
<organism evidence="2 3">
    <name type="scientific">Streptococcus periodonticum</name>
    <dbReference type="NCBI Taxonomy" id="2490633"/>
    <lineage>
        <taxon>Bacteria</taxon>
        <taxon>Bacillati</taxon>
        <taxon>Bacillota</taxon>
        <taxon>Bacilli</taxon>
        <taxon>Lactobacillales</taxon>
        <taxon>Streptococcaceae</taxon>
        <taxon>Streptococcus</taxon>
    </lineage>
</organism>
<name>A0A3Q9F4C1_9STRE</name>
<dbReference type="AlphaFoldDB" id="A0A3Q9F4C1"/>
<dbReference type="Proteomes" id="UP000272924">
    <property type="component" value="Chromosome"/>
</dbReference>
<evidence type="ECO:0000256" key="1">
    <source>
        <dbReference type="SAM" id="Coils"/>
    </source>
</evidence>
<sequence>MMTSIEKKKKELVTIQKKLAALKQKEKHLESKEKDLTTQIRLLEWEETSNFLVEHHMTMEEMKRLVEDNRRNEVIDNVSNDRSIQGEE</sequence>
<gene>
    <name evidence="2" type="ORF">EHW89_05995</name>
</gene>
<dbReference type="RefSeq" id="WP_126467301.1">
    <property type="nucleotide sequence ID" value="NZ_CP034543.1"/>
</dbReference>
<accession>A0A3Q9F4C1</accession>
<dbReference type="EMBL" id="CP034543">
    <property type="protein sequence ID" value="AZQ42034.1"/>
    <property type="molecule type" value="Genomic_DNA"/>
</dbReference>
<feature type="coiled-coil region" evidence="1">
    <location>
        <begin position="5"/>
        <end position="39"/>
    </location>
</feature>